<dbReference type="EMBL" id="VSSQ01011929">
    <property type="protein sequence ID" value="MPM48043.1"/>
    <property type="molecule type" value="Genomic_DNA"/>
</dbReference>
<name>A0A645AB35_9ZZZZ</name>
<organism evidence="1">
    <name type="scientific">bioreactor metagenome</name>
    <dbReference type="NCBI Taxonomy" id="1076179"/>
    <lineage>
        <taxon>unclassified sequences</taxon>
        <taxon>metagenomes</taxon>
        <taxon>ecological metagenomes</taxon>
    </lineage>
</organism>
<proteinExistence type="predicted"/>
<reference evidence="1" key="1">
    <citation type="submission" date="2019-08" db="EMBL/GenBank/DDBJ databases">
        <authorList>
            <person name="Kucharzyk K."/>
            <person name="Murdoch R.W."/>
            <person name="Higgins S."/>
            <person name="Loffler F."/>
        </authorList>
    </citation>
    <scope>NUCLEOTIDE SEQUENCE</scope>
</reference>
<gene>
    <name evidence="1" type="ORF">SDC9_94764</name>
</gene>
<comment type="caution">
    <text evidence="1">The sequence shown here is derived from an EMBL/GenBank/DDBJ whole genome shotgun (WGS) entry which is preliminary data.</text>
</comment>
<dbReference type="AlphaFoldDB" id="A0A645AB35"/>
<sequence>MNGVSVQTNRKVVGIVKLNEAVRSRDSAGRSACFTDAAAVDLGDEQLGGLLQRRSRQGKAGQQAEHHTKAQQQGYQSGFLARHKILLQICVLFD</sequence>
<protein>
    <submittedName>
        <fullName evidence="1">Uncharacterized protein</fullName>
    </submittedName>
</protein>
<accession>A0A645AB35</accession>
<evidence type="ECO:0000313" key="1">
    <source>
        <dbReference type="EMBL" id="MPM48043.1"/>
    </source>
</evidence>